<sequence length="121" mass="13655">MQSTSPHCRELKTSCPTRYENSDLNIRNVCSEDTSACCKTSQRLAQTDIGRTSLMPRRDHIGILLCMVASYIMTSQPALMTSLMPATFMQCLFYGSEIFFDELGVNSELKEKLVICDELIE</sequence>
<keyword evidence="1" id="KW-0472">Membrane</keyword>
<evidence type="ECO:0000313" key="2">
    <source>
        <dbReference type="EMBL" id="ESO07462.1"/>
    </source>
</evidence>
<dbReference type="HOGENOM" id="CLU_2040601_0_0_1"/>
<accession>T1FKM4</accession>
<feature type="transmembrane region" description="Helical" evidence="1">
    <location>
        <begin position="61"/>
        <end position="79"/>
    </location>
</feature>
<reference evidence="3" key="3">
    <citation type="submission" date="2015-06" db="UniProtKB">
        <authorList>
            <consortium name="EnsemblMetazoa"/>
        </authorList>
    </citation>
    <scope>IDENTIFICATION</scope>
</reference>
<gene>
    <name evidence="3" type="primary">20209373</name>
    <name evidence="2" type="ORF">HELRODRAFT_184123</name>
</gene>
<protein>
    <submittedName>
        <fullName evidence="2 3">Uncharacterized protein</fullName>
    </submittedName>
</protein>
<organism evidence="3 4">
    <name type="scientific">Helobdella robusta</name>
    <name type="common">Californian leech</name>
    <dbReference type="NCBI Taxonomy" id="6412"/>
    <lineage>
        <taxon>Eukaryota</taxon>
        <taxon>Metazoa</taxon>
        <taxon>Spiralia</taxon>
        <taxon>Lophotrochozoa</taxon>
        <taxon>Annelida</taxon>
        <taxon>Clitellata</taxon>
        <taxon>Hirudinea</taxon>
        <taxon>Rhynchobdellida</taxon>
        <taxon>Glossiphoniidae</taxon>
        <taxon>Helobdella</taxon>
    </lineage>
</organism>
<dbReference type="AlphaFoldDB" id="T1FKM4"/>
<reference evidence="4" key="1">
    <citation type="submission" date="2012-12" db="EMBL/GenBank/DDBJ databases">
        <authorList>
            <person name="Hellsten U."/>
            <person name="Grimwood J."/>
            <person name="Chapman J.A."/>
            <person name="Shapiro H."/>
            <person name="Aerts A."/>
            <person name="Otillar R.P."/>
            <person name="Terry A.Y."/>
            <person name="Boore J.L."/>
            <person name="Simakov O."/>
            <person name="Marletaz F."/>
            <person name="Cho S.-J."/>
            <person name="Edsinger-Gonzales E."/>
            <person name="Havlak P."/>
            <person name="Kuo D.-H."/>
            <person name="Larsson T."/>
            <person name="Lv J."/>
            <person name="Arendt D."/>
            <person name="Savage R."/>
            <person name="Osoegawa K."/>
            <person name="de Jong P."/>
            <person name="Lindberg D.R."/>
            <person name="Seaver E.C."/>
            <person name="Weisblat D.A."/>
            <person name="Putnam N.H."/>
            <person name="Grigoriev I.V."/>
            <person name="Rokhsar D.S."/>
        </authorList>
    </citation>
    <scope>NUCLEOTIDE SEQUENCE</scope>
</reference>
<dbReference type="InParanoid" id="T1FKM4"/>
<dbReference type="Proteomes" id="UP000015101">
    <property type="component" value="Unassembled WGS sequence"/>
</dbReference>
<dbReference type="RefSeq" id="XP_009014441.1">
    <property type="nucleotide sequence ID" value="XM_009016193.1"/>
</dbReference>
<dbReference type="GeneID" id="20209373"/>
<proteinExistence type="predicted"/>
<keyword evidence="4" id="KW-1185">Reference proteome</keyword>
<evidence type="ECO:0000256" key="1">
    <source>
        <dbReference type="SAM" id="Phobius"/>
    </source>
</evidence>
<dbReference type="EnsemblMetazoa" id="HelroT184123">
    <property type="protein sequence ID" value="HelroP184123"/>
    <property type="gene ID" value="HelroG184123"/>
</dbReference>
<dbReference type="EMBL" id="AMQM01009262">
    <property type="status" value="NOT_ANNOTATED_CDS"/>
    <property type="molecule type" value="Genomic_DNA"/>
</dbReference>
<keyword evidence="1" id="KW-1133">Transmembrane helix</keyword>
<dbReference type="CTD" id="20209373"/>
<reference evidence="2 4" key="2">
    <citation type="journal article" date="2013" name="Nature">
        <title>Insights into bilaterian evolution from three spiralian genomes.</title>
        <authorList>
            <person name="Simakov O."/>
            <person name="Marletaz F."/>
            <person name="Cho S.J."/>
            <person name="Edsinger-Gonzales E."/>
            <person name="Havlak P."/>
            <person name="Hellsten U."/>
            <person name="Kuo D.H."/>
            <person name="Larsson T."/>
            <person name="Lv J."/>
            <person name="Arendt D."/>
            <person name="Savage R."/>
            <person name="Osoegawa K."/>
            <person name="de Jong P."/>
            <person name="Grimwood J."/>
            <person name="Chapman J.A."/>
            <person name="Shapiro H."/>
            <person name="Aerts A."/>
            <person name="Otillar R.P."/>
            <person name="Terry A.Y."/>
            <person name="Boore J.L."/>
            <person name="Grigoriev I.V."/>
            <person name="Lindberg D.R."/>
            <person name="Seaver E.C."/>
            <person name="Weisblat D.A."/>
            <person name="Putnam N.H."/>
            <person name="Rokhsar D.S."/>
        </authorList>
    </citation>
    <scope>NUCLEOTIDE SEQUENCE</scope>
</reference>
<evidence type="ECO:0000313" key="4">
    <source>
        <dbReference type="Proteomes" id="UP000015101"/>
    </source>
</evidence>
<dbReference type="KEGG" id="hro:HELRODRAFT_184123"/>
<evidence type="ECO:0000313" key="3">
    <source>
        <dbReference type="EnsemblMetazoa" id="HelroP184123"/>
    </source>
</evidence>
<name>T1FKM4_HELRO</name>
<dbReference type="EMBL" id="KB096191">
    <property type="protein sequence ID" value="ESO07462.1"/>
    <property type="molecule type" value="Genomic_DNA"/>
</dbReference>
<keyword evidence="1" id="KW-0812">Transmembrane</keyword>